<organism evidence="7 8">
    <name type="scientific">Mitosporidium daphniae</name>
    <dbReference type="NCBI Taxonomy" id="1485682"/>
    <lineage>
        <taxon>Eukaryota</taxon>
        <taxon>Fungi</taxon>
        <taxon>Fungi incertae sedis</taxon>
        <taxon>Microsporidia</taxon>
        <taxon>Mitosporidium</taxon>
    </lineage>
</organism>
<evidence type="ECO:0000313" key="8">
    <source>
        <dbReference type="Proteomes" id="UP000029725"/>
    </source>
</evidence>
<proteinExistence type="inferred from homology"/>
<keyword evidence="2 5" id="KW-1017">Isopeptide bond</keyword>
<feature type="cross-link" description="Glycyl lysine isopeptide (Gly-Lys) (interchain with K-? in acceptor proteins)" evidence="5">
    <location>
        <position position="94"/>
    </location>
</feature>
<accession>A0A098VM25</accession>
<evidence type="ECO:0000256" key="2">
    <source>
        <dbReference type="ARBA" id="ARBA00022499"/>
    </source>
</evidence>
<dbReference type="InterPro" id="IPR012675">
    <property type="entry name" value="Beta-grasp_dom_sf"/>
</dbReference>
<reference evidence="7 8" key="1">
    <citation type="submission" date="2014-04" db="EMBL/GenBank/DDBJ databases">
        <title>A new species of microsporidia sheds light on the evolution of extreme parasitism.</title>
        <authorList>
            <person name="Haag K.L."/>
            <person name="James T.Y."/>
            <person name="Larsson R."/>
            <person name="Schaer T.M."/>
            <person name="Refardt D."/>
            <person name="Pombert J.-F."/>
            <person name="Ebert D."/>
        </authorList>
    </citation>
    <scope>NUCLEOTIDE SEQUENCE [LARGE SCALE GENOMIC DNA]</scope>
    <source>
        <strain evidence="7 8">UGP3</strain>
        <tissue evidence="7">Spores</tissue>
    </source>
</reference>
<sequence length="94" mass="10415">MKVTAEFTGGLEYLFGGHKTIPLELQSPAFIRDVVAALVSDHLKERKELFIAENTVRPGILVLRNNTDWELEEGQDTMLCGNDVVTFISTLHGG</sequence>
<evidence type="ECO:0000313" key="7">
    <source>
        <dbReference type="EMBL" id="KGG50152.1"/>
    </source>
</evidence>
<dbReference type="GO" id="GO:0005829">
    <property type="term" value="C:cytosol"/>
    <property type="evidence" value="ECO:0007669"/>
    <property type="project" value="UniProtKB-UniRule"/>
</dbReference>
<dbReference type="GeneID" id="25260958"/>
<keyword evidence="8" id="KW-1185">Reference proteome</keyword>
<comment type="function">
    <text evidence="5">Acts as a sulfur carrier required for 2-thiolation of mcm(5)S(2)U at tRNA wobble positions of cytosolic tRNA(Lys), tRNA(Glu) and tRNA(Gln). Serves as sulfur donor in tRNA 2-thiolation reaction by being thiocarboxylated (-COSH) at its C-terminus by the MOCS3 homolog UBA4. The sulfur is then transferred to tRNA to form 2-thiolation of mcm(5)S(2)U. Prior mcm(5) tRNA modification by the elongator complex is required for 2-thiolation. Also acts as a ubiquitin-like protein (UBL) that is covalently conjugated via an isopeptide bond to lysine residues of target proteins such as AHP1. The thiocarboxylated form serves as substrate for conjugation and oxidative stress specifically induces the formation of UBL-protein conjugates.</text>
</comment>
<comment type="pathway">
    <text evidence="5 6">tRNA modification; 5-methoxycarbonylmethyl-2-thiouridine-tRNA biosynthesis.</text>
</comment>
<evidence type="ECO:0000256" key="3">
    <source>
        <dbReference type="ARBA" id="ARBA00022694"/>
    </source>
</evidence>
<dbReference type="RefSeq" id="XP_013236591.1">
    <property type="nucleotide sequence ID" value="XM_013381137.1"/>
</dbReference>
<dbReference type="AlphaFoldDB" id="A0A098VM25"/>
<dbReference type="GO" id="GO:0034227">
    <property type="term" value="P:tRNA thio-modification"/>
    <property type="evidence" value="ECO:0007669"/>
    <property type="project" value="UniProtKB-UniRule"/>
</dbReference>
<dbReference type="SUPFAM" id="SSF54285">
    <property type="entry name" value="MoaD/ThiS"/>
    <property type="match status" value="1"/>
</dbReference>
<dbReference type="Pfam" id="PF09138">
    <property type="entry name" value="Urm1"/>
    <property type="match status" value="1"/>
</dbReference>
<keyword evidence="4 5" id="KW-0833">Ubl conjugation pathway</keyword>
<dbReference type="Proteomes" id="UP000029725">
    <property type="component" value="Unassembled WGS sequence"/>
</dbReference>
<evidence type="ECO:0000256" key="4">
    <source>
        <dbReference type="ARBA" id="ARBA00022786"/>
    </source>
</evidence>
<dbReference type="PANTHER" id="PTHR14986">
    <property type="entry name" value="RURM1 PROTEIN"/>
    <property type="match status" value="1"/>
</dbReference>
<dbReference type="InterPro" id="IPR016155">
    <property type="entry name" value="Mopterin_synth/thiamin_S_b"/>
</dbReference>
<gene>
    <name evidence="5" type="primary">URM1</name>
    <name evidence="7" type="ORF">DI09_85p30</name>
</gene>
<dbReference type="InterPro" id="IPR015221">
    <property type="entry name" value="Urm1"/>
</dbReference>
<dbReference type="GO" id="GO:0002098">
    <property type="term" value="P:tRNA wobble uridine modification"/>
    <property type="evidence" value="ECO:0007669"/>
    <property type="project" value="UniProtKB-UniRule"/>
</dbReference>
<comment type="similarity">
    <text evidence="5 6">Belongs to the URM1 family.</text>
</comment>
<comment type="subcellular location">
    <subcellularLocation>
        <location evidence="5 6">Cytoplasm</location>
    </subcellularLocation>
</comment>
<dbReference type="EMBL" id="JMKJ01000596">
    <property type="protein sequence ID" value="KGG50152.1"/>
    <property type="molecule type" value="Genomic_DNA"/>
</dbReference>
<dbReference type="HAMAP" id="MF_03048">
    <property type="entry name" value="Urm1"/>
    <property type="match status" value="1"/>
</dbReference>
<feature type="modified residue" description="1-thioglycine" evidence="5">
    <location>
        <position position="94"/>
    </location>
</feature>
<comment type="PTM">
    <text evidence="5">C-terminal thiocarboxylation occurs in 2 steps, it is first acyl-adenylated (-COAMP) via the hesA/moeB/thiF part of UBA4, then thiocarboxylated (-COSH) via the rhodanese domain of UBA4.</text>
</comment>
<keyword evidence="1 5" id="KW-0963">Cytoplasm</keyword>
<dbReference type="Gene3D" id="3.10.20.30">
    <property type="match status" value="1"/>
</dbReference>
<dbReference type="OrthoDB" id="10248987at2759"/>
<comment type="caution">
    <text evidence="7">The sequence shown here is derived from an EMBL/GenBank/DDBJ whole genome shotgun (WGS) entry which is preliminary data.</text>
</comment>
<keyword evidence="3 5" id="KW-0819">tRNA processing</keyword>
<name>A0A098VM25_9MICR</name>
<evidence type="ECO:0000256" key="6">
    <source>
        <dbReference type="RuleBase" id="RU361182"/>
    </source>
</evidence>
<protein>
    <recommendedName>
        <fullName evidence="5 6">Ubiquitin-related modifier 1</fullName>
    </recommendedName>
</protein>
<evidence type="ECO:0000256" key="1">
    <source>
        <dbReference type="ARBA" id="ARBA00022490"/>
    </source>
</evidence>
<dbReference type="CDD" id="cd01764">
    <property type="entry name" value="Ubl_Urm1"/>
    <property type="match status" value="1"/>
</dbReference>
<dbReference type="VEuPathDB" id="MicrosporidiaDB:DI09_85p30"/>
<dbReference type="HOGENOM" id="CLU_148208_0_1_1"/>
<dbReference type="GO" id="GO:0032447">
    <property type="term" value="P:protein urmylation"/>
    <property type="evidence" value="ECO:0007669"/>
    <property type="project" value="UniProtKB-UniRule"/>
</dbReference>
<evidence type="ECO:0000256" key="5">
    <source>
        <dbReference type="HAMAP-Rule" id="MF_03048"/>
    </source>
</evidence>
<dbReference type="UniPathway" id="UPA00988"/>